<dbReference type="InterPro" id="IPR050707">
    <property type="entry name" value="HTH_MetabolicPath_Reg"/>
</dbReference>
<dbReference type="Gene3D" id="3.30.450.40">
    <property type="match status" value="1"/>
</dbReference>
<proteinExistence type="predicted"/>
<dbReference type="GO" id="GO:0003700">
    <property type="term" value="F:DNA-binding transcription factor activity"/>
    <property type="evidence" value="ECO:0007669"/>
    <property type="project" value="TreeGrafter"/>
</dbReference>
<reference evidence="2 3" key="1">
    <citation type="submission" date="2007-01" db="EMBL/GenBank/DDBJ databases">
        <title>Annotation of the draft genome assembly of Thermosinus carboxydivorans Nor1.</title>
        <authorList>
            <consortium name="US DOE Joint Genome Institute (JGI-ORNL)"/>
            <person name="Larimer F."/>
            <person name="Land M."/>
            <person name="Hauser L."/>
        </authorList>
    </citation>
    <scope>NUCLEOTIDE SEQUENCE [LARGE SCALE GENOMIC DNA]</scope>
    <source>
        <strain evidence="2 3">Nor1</strain>
    </source>
</reference>
<dbReference type="OrthoDB" id="9791752at2"/>
<sequence length="140" mass="15384">MKYSLCPICIAAERKSSYISRVSFHSGAAVRGGVSECHGGRPDHCLEELNKETGETIHLGVLNDDSLIYVAKLESTQAVRIISRIGKTAPLYCTGLGKAMLAIFSDEELERYLAKTRFEKYTAVLLSRFRPTENCAGPLA</sequence>
<evidence type="ECO:0000259" key="1">
    <source>
        <dbReference type="PROSITE" id="PS51078"/>
    </source>
</evidence>
<protein>
    <submittedName>
        <fullName evidence="2">Transcriptional regulator-like</fullName>
    </submittedName>
</protein>
<name>A1HNP8_9FIRM</name>
<dbReference type="PROSITE" id="PS51078">
    <property type="entry name" value="ICLR_ED"/>
    <property type="match status" value="1"/>
</dbReference>
<dbReference type="InterPro" id="IPR014757">
    <property type="entry name" value="Tscrpt_reg_IclR_C"/>
</dbReference>
<dbReference type="eggNOG" id="COG1414">
    <property type="taxonomic scope" value="Bacteria"/>
</dbReference>
<gene>
    <name evidence="2" type="ORF">TcarDRAFT_2351</name>
</gene>
<evidence type="ECO:0000313" key="3">
    <source>
        <dbReference type="Proteomes" id="UP000005139"/>
    </source>
</evidence>
<dbReference type="EMBL" id="AAWL01000003">
    <property type="protein sequence ID" value="EAX48401.1"/>
    <property type="molecule type" value="Genomic_DNA"/>
</dbReference>
<organism evidence="2 3">
    <name type="scientific">Thermosinus carboxydivorans Nor1</name>
    <dbReference type="NCBI Taxonomy" id="401526"/>
    <lineage>
        <taxon>Bacteria</taxon>
        <taxon>Bacillati</taxon>
        <taxon>Bacillota</taxon>
        <taxon>Negativicutes</taxon>
        <taxon>Selenomonadales</taxon>
        <taxon>Sporomusaceae</taxon>
        <taxon>Thermosinus</taxon>
    </lineage>
</organism>
<dbReference type="Proteomes" id="UP000005139">
    <property type="component" value="Unassembled WGS sequence"/>
</dbReference>
<feature type="domain" description="IclR-ED" evidence="1">
    <location>
        <begin position="22"/>
        <end position="140"/>
    </location>
</feature>
<dbReference type="PANTHER" id="PTHR30136:SF24">
    <property type="entry name" value="HTH-TYPE TRANSCRIPTIONAL REPRESSOR ALLR"/>
    <property type="match status" value="1"/>
</dbReference>
<dbReference type="SUPFAM" id="SSF55781">
    <property type="entry name" value="GAF domain-like"/>
    <property type="match status" value="1"/>
</dbReference>
<accession>A1HNP8</accession>
<comment type="caution">
    <text evidence="2">The sequence shown here is derived from an EMBL/GenBank/DDBJ whole genome shotgun (WGS) entry which is preliminary data.</text>
</comment>
<dbReference type="InterPro" id="IPR029016">
    <property type="entry name" value="GAF-like_dom_sf"/>
</dbReference>
<dbReference type="GO" id="GO:0003677">
    <property type="term" value="F:DNA binding"/>
    <property type="evidence" value="ECO:0007669"/>
    <property type="project" value="TreeGrafter"/>
</dbReference>
<dbReference type="Pfam" id="PF01614">
    <property type="entry name" value="IclR_C"/>
    <property type="match status" value="1"/>
</dbReference>
<dbReference type="GO" id="GO:0045892">
    <property type="term" value="P:negative regulation of DNA-templated transcription"/>
    <property type="evidence" value="ECO:0007669"/>
    <property type="project" value="TreeGrafter"/>
</dbReference>
<keyword evidence="3" id="KW-1185">Reference proteome</keyword>
<dbReference type="PANTHER" id="PTHR30136">
    <property type="entry name" value="HELIX-TURN-HELIX TRANSCRIPTIONAL REGULATOR, ICLR FAMILY"/>
    <property type="match status" value="1"/>
</dbReference>
<evidence type="ECO:0000313" key="2">
    <source>
        <dbReference type="EMBL" id="EAX48401.1"/>
    </source>
</evidence>
<reference evidence="2 3" key="2">
    <citation type="submission" date="2007-01" db="EMBL/GenBank/DDBJ databases">
        <title>Sequencing of the draft genome and assembly of Thermosinus carboxydivorans Nor1.</title>
        <authorList>
            <consortium name="US DOE Joint Genome Institute (JGI-PGF)"/>
            <person name="Copeland A."/>
            <person name="Lucas S."/>
            <person name="Lapidus A."/>
            <person name="Barry K."/>
            <person name="Glavina del Rio T."/>
            <person name="Dalin E."/>
            <person name="Tice H."/>
            <person name="Bruce D."/>
            <person name="Pitluck S."/>
            <person name="Richardson P."/>
        </authorList>
    </citation>
    <scope>NUCLEOTIDE SEQUENCE [LARGE SCALE GENOMIC DNA]</scope>
    <source>
        <strain evidence="2 3">Nor1</strain>
    </source>
</reference>
<dbReference type="AlphaFoldDB" id="A1HNP8"/>